<evidence type="ECO:0000256" key="4">
    <source>
        <dbReference type="ARBA" id="ARBA00022777"/>
    </source>
</evidence>
<dbReference type="InterPro" id="IPR001245">
    <property type="entry name" value="Ser-Thr/Tyr_kinase_cat_dom"/>
</dbReference>
<dbReference type="FunFam" id="3.30.200.20:FF:000039">
    <property type="entry name" value="receptor-like protein kinase FERONIA"/>
    <property type="match status" value="1"/>
</dbReference>
<keyword evidence="9" id="KW-1185">Reference proteome</keyword>
<evidence type="ECO:0000256" key="1">
    <source>
        <dbReference type="ARBA" id="ARBA00022527"/>
    </source>
</evidence>
<feature type="compositionally biased region" description="Basic and acidic residues" evidence="6">
    <location>
        <begin position="156"/>
        <end position="187"/>
    </location>
</feature>
<reference evidence="8 9" key="1">
    <citation type="submission" date="2019-07" db="EMBL/GenBank/DDBJ databases">
        <title>De Novo Assembly of kiwifruit Actinidia rufa.</title>
        <authorList>
            <person name="Sugita-Konishi S."/>
            <person name="Sato K."/>
            <person name="Mori E."/>
            <person name="Abe Y."/>
            <person name="Kisaki G."/>
            <person name="Hamano K."/>
            <person name="Suezawa K."/>
            <person name="Otani M."/>
            <person name="Fukuda T."/>
            <person name="Manabe T."/>
            <person name="Gomi K."/>
            <person name="Tabuchi M."/>
            <person name="Akimitsu K."/>
            <person name="Kataoka I."/>
        </authorList>
    </citation>
    <scope>NUCLEOTIDE SEQUENCE [LARGE SCALE GENOMIC DNA]</scope>
    <source>
        <strain evidence="9">cv. Fuchu</strain>
    </source>
</reference>
<evidence type="ECO:0000256" key="6">
    <source>
        <dbReference type="SAM" id="MobiDB-lite"/>
    </source>
</evidence>
<evidence type="ECO:0000256" key="3">
    <source>
        <dbReference type="ARBA" id="ARBA00022741"/>
    </source>
</evidence>
<gene>
    <name evidence="8" type="ORF">Acr_02g0007070</name>
</gene>
<protein>
    <recommendedName>
        <fullName evidence="7">Serine-threonine/tyrosine-protein kinase catalytic domain-containing protein</fullName>
    </recommendedName>
</protein>
<dbReference type="GO" id="GO:0005524">
    <property type="term" value="F:ATP binding"/>
    <property type="evidence" value="ECO:0007669"/>
    <property type="project" value="UniProtKB-KW"/>
</dbReference>
<evidence type="ECO:0000256" key="5">
    <source>
        <dbReference type="ARBA" id="ARBA00022840"/>
    </source>
</evidence>
<keyword evidence="5" id="KW-0067">ATP-binding</keyword>
<dbReference type="OrthoDB" id="4062651at2759"/>
<keyword evidence="2" id="KW-0808">Transferase</keyword>
<keyword evidence="3" id="KW-0547">Nucleotide-binding</keyword>
<dbReference type="PANTHER" id="PTHR27003">
    <property type="entry name" value="OS07G0166700 PROTEIN"/>
    <property type="match status" value="1"/>
</dbReference>
<proteinExistence type="predicted"/>
<dbReference type="AlphaFoldDB" id="A0A7J0E9Y3"/>
<dbReference type="GO" id="GO:0005886">
    <property type="term" value="C:plasma membrane"/>
    <property type="evidence" value="ECO:0007669"/>
    <property type="project" value="TreeGrafter"/>
</dbReference>
<evidence type="ECO:0000313" key="8">
    <source>
        <dbReference type="EMBL" id="GFY82467.1"/>
    </source>
</evidence>
<feature type="domain" description="Serine-threonine/tyrosine-protein kinase catalytic" evidence="7">
    <location>
        <begin position="44"/>
        <end position="92"/>
    </location>
</feature>
<organism evidence="8 9">
    <name type="scientific">Actinidia rufa</name>
    <dbReference type="NCBI Taxonomy" id="165716"/>
    <lineage>
        <taxon>Eukaryota</taxon>
        <taxon>Viridiplantae</taxon>
        <taxon>Streptophyta</taxon>
        <taxon>Embryophyta</taxon>
        <taxon>Tracheophyta</taxon>
        <taxon>Spermatophyta</taxon>
        <taxon>Magnoliopsida</taxon>
        <taxon>eudicotyledons</taxon>
        <taxon>Gunneridae</taxon>
        <taxon>Pentapetalae</taxon>
        <taxon>asterids</taxon>
        <taxon>Ericales</taxon>
        <taxon>Actinidiaceae</taxon>
        <taxon>Actinidia</taxon>
    </lineage>
</organism>
<feature type="region of interest" description="Disordered" evidence="6">
    <location>
        <begin position="147"/>
        <end position="261"/>
    </location>
</feature>
<evidence type="ECO:0000259" key="7">
    <source>
        <dbReference type="Pfam" id="PF07714"/>
    </source>
</evidence>
<dbReference type="PANTHER" id="PTHR27003:SF88">
    <property type="entry name" value="RECEPTOR-LIKE PROTEIN KINASE THESEUS 1"/>
    <property type="match status" value="1"/>
</dbReference>
<dbReference type="GO" id="GO:0009506">
    <property type="term" value="C:plasmodesma"/>
    <property type="evidence" value="ECO:0007669"/>
    <property type="project" value="TreeGrafter"/>
</dbReference>
<feature type="compositionally biased region" description="Basic residues" evidence="6">
    <location>
        <begin position="231"/>
        <end position="252"/>
    </location>
</feature>
<dbReference type="EMBL" id="BJWL01000002">
    <property type="protein sequence ID" value="GFY82467.1"/>
    <property type="molecule type" value="Genomic_DNA"/>
</dbReference>
<keyword evidence="4" id="KW-0418">Kinase</keyword>
<comment type="caution">
    <text evidence="8">The sequence shown here is derived from an EMBL/GenBank/DDBJ whole genome shotgun (WGS) entry which is preliminary data.</text>
</comment>
<dbReference type="Pfam" id="PF07714">
    <property type="entry name" value="PK_Tyr_Ser-Thr"/>
    <property type="match status" value="1"/>
</dbReference>
<evidence type="ECO:0000313" key="9">
    <source>
        <dbReference type="Proteomes" id="UP000585474"/>
    </source>
</evidence>
<dbReference type="Proteomes" id="UP000585474">
    <property type="component" value="Unassembled WGS sequence"/>
</dbReference>
<dbReference type="SUPFAM" id="SSF56112">
    <property type="entry name" value="Protein kinase-like (PK-like)"/>
    <property type="match status" value="1"/>
</dbReference>
<dbReference type="GO" id="GO:0004714">
    <property type="term" value="F:transmembrane receptor protein tyrosine kinase activity"/>
    <property type="evidence" value="ECO:0007669"/>
    <property type="project" value="InterPro"/>
</dbReference>
<dbReference type="GO" id="GO:0004674">
    <property type="term" value="F:protein serine/threonine kinase activity"/>
    <property type="evidence" value="ECO:0007669"/>
    <property type="project" value="UniProtKB-KW"/>
</dbReference>
<dbReference type="InterPro" id="IPR011009">
    <property type="entry name" value="Kinase-like_dom_sf"/>
</dbReference>
<evidence type="ECO:0000256" key="2">
    <source>
        <dbReference type="ARBA" id="ARBA00022679"/>
    </source>
</evidence>
<name>A0A7J0E9Y3_9ERIC</name>
<dbReference type="InterPro" id="IPR045272">
    <property type="entry name" value="ANXUR1/2-like"/>
</dbReference>
<sequence>MSDMAAKYTENAAASGAIPSEESSRCFSLSEILTATNNFDDASVIGIGGFGKVYKGSIDNGTITVAIKRKKDKSNQGATEFWTEVEMLSKLRSLGKLPIHCLQERPEKRPTMDVVVESLENTLALHCKGKTEGIFTKMLKGMNQLWSGKGKYNNSKSERNAQNERESSAGKESGREGQRREPTEGREKARRRRRRRQGGQINPPKEEKKPEDDVGGDKEAKRTRRKEEKARRRRRRRQGGQKRRGGGQRRGRNPPSDGARQ</sequence>
<dbReference type="Gene3D" id="3.30.200.20">
    <property type="entry name" value="Phosphorylase Kinase, domain 1"/>
    <property type="match status" value="1"/>
</dbReference>
<feature type="compositionally biased region" description="Basic and acidic residues" evidence="6">
    <location>
        <begin position="204"/>
        <end position="230"/>
    </location>
</feature>
<accession>A0A7J0E9Y3</accession>
<feature type="compositionally biased region" description="Basic residues" evidence="6">
    <location>
        <begin position="188"/>
        <end position="197"/>
    </location>
</feature>
<keyword evidence="1" id="KW-0723">Serine/threonine-protein kinase</keyword>